<evidence type="ECO:0000313" key="3">
    <source>
        <dbReference type="Proteomes" id="UP000230184"/>
    </source>
</evidence>
<dbReference type="PANTHER" id="PTHR23150:SF19">
    <property type="entry name" value="FORMYLGLYCINE-GENERATING ENZYME"/>
    <property type="match status" value="1"/>
</dbReference>
<gene>
    <name evidence="2" type="ORF">COT02_04310</name>
</gene>
<dbReference type="AlphaFoldDB" id="A0A2M6YTE7"/>
<dbReference type="Pfam" id="PF03781">
    <property type="entry name" value="FGE-sulfatase"/>
    <property type="match status" value="1"/>
</dbReference>
<dbReference type="EMBL" id="PEWY01000124">
    <property type="protein sequence ID" value="PIU36771.1"/>
    <property type="molecule type" value="Genomic_DNA"/>
</dbReference>
<organism evidence="2 3">
    <name type="scientific">Candidatus Roizmanbacteria bacterium CG07_land_8_20_14_0_80_34_15</name>
    <dbReference type="NCBI Taxonomy" id="1974849"/>
    <lineage>
        <taxon>Bacteria</taxon>
        <taxon>Candidatus Roizmaniibacteriota</taxon>
    </lineage>
</organism>
<dbReference type="InterPro" id="IPR016187">
    <property type="entry name" value="CTDL_fold"/>
</dbReference>
<proteinExistence type="predicted"/>
<dbReference type="InterPro" id="IPR005532">
    <property type="entry name" value="SUMF_dom"/>
</dbReference>
<reference evidence="3" key="1">
    <citation type="submission" date="2017-09" db="EMBL/GenBank/DDBJ databases">
        <title>Depth-based differentiation of microbial function through sediment-hosted aquifers and enrichment of novel symbionts in the deep terrestrial subsurface.</title>
        <authorList>
            <person name="Probst A.J."/>
            <person name="Ladd B."/>
            <person name="Jarett J.K."/>
            <person name="Geller-Mcgrath D.E."/>
            <person name="Sieber C.M.K."/>
            <person name="Emerson J.B."/>
            <person name="Anantharaman K."/>
            <person name="Thomas B.C."/>
            <person name="Malmstrom R."/>
            <person name="Stieglmeier M."/>
            <person name="Klingl A."/>
            <person name="Woyke T."/>
            <person name="Ryan C.M."/>
            <person name="Banfield J.F."/>
        </authorList>
    </citation>
    <scope>NUCLEOTIDE SEQUENCE [LARGE SCALE GENOMIC DNA]</scope>
</reference>
<feature type="domain" description="Sulfatase-modifying factor enzyme-like" evidence="1">
    <location>
        <begin position="39"/>
        <end position="146"/>
    </location>
</feature>
<dbReference type="PANTHER" id="PTHR23150">
    <property type="entry name" value="SULFATASE MODIFYING FACTOR 1, 2"/>
    <property type="match status" value="1"/>
</dbReference>
<dbReference type="InterPro" id="IPR051043">
    <property type="entry name" value="Sulfatase_Mod_Factor_Kinase"/>
</dbReference>
<dbReference type="GO" id="GO:0120147">
    <property type="term" value="F:formylglycine-generating oxidase activity"/>
    <property type="evidence" value="ECO:0007669"/>
    <property type="project" value="TreeGrafter"/>
</dbReference>
<evidence type="ECO:0000259" key="1">
    <source>
        <dbReference type="Pfam" id="PF03781"/>
    </source>
</evidence>
<dbReference type="InterPro" id="IPR042095">
    <property type="entry name" value="SUMF_sf"/>
</dbReference>
<protein>
    <recommendedName>
        <fullName evidence="1">Sulfatase-modifying factor enzyme-like domain-containing protein</fullName>
    </recommendedName>
</protein>
<sequence length="240" mass="27969">MKLTRLQRISELFAQFLNWLIEQNFPTEINGRPLFYNDRPQSRIHIDNKIVSIEKGYEDHPATFVTWFGAAIFSIWLGGRLPTQKEWKKTIFTKGSELKSEQILFSKDHENVAQYYGDTTPVRFFPPNQFGVYDEIGNVSIWLSNPEDDNPFEKLKAGLEWNHSSERGILPNPRPHWLGTSGLGIRVVFDEIKKDQPDTGFSEELRDVVEFLTKEKHTNIQGANLELFRKINNLFKKEII</sequence>
<dbReference type="Proteomes" id="UP000230184">
    <property type="component" value="Unassembled WGS sequence"/>
</dbReference>
<evidence type="ECO:0000313" key="2">
    <source>
        <dbReference type="EMBL" id="PIU36771.1"/>
    </source>
</evidence>
<dbReference type="SUPFAM" id="SSF56436">
    <property type="entry name" value="C-type lectin-like"/>
    <property type="match status" value="1"/>
</dbReference>
<accession>A0A2M6YTE7</accession>
<comment type="caution">
    <text evidence="2">The sequence shown here is derived from an EMBL/GenBank/DDBJ whole genome shotgun (WGS) entry which is preliminary data.</text>
</comment>
<dbReference type="Gene3D" id="3.90.1580.10">
    <property type="entry name" value="paralog of FGE (formylglycine-generating enzyme)"/>
    <property type="match status" value="1"/>
</dbReference>
<name>A0A2M6YTE7_9BACT</name>